<accession>A0ABR4C4Z8</accession>
<dbReference type="Proteomes" id="UP001595075">
    <property type="component" value="Unassembled WGS sequence"/>
</dbReference>
<protein>
    <submittedName>
        <fullName evidence="1">Uncharacterized protein</fullName>
    </submittedName>
</protein>
<sequence>MRFLTSISFSSLRNTQGFSSTVYPSPLLSFHTKHYLRKFTRSSVHVSHRIVVVAEKYLPSIPFPVPTNPAIAVSAPFSASYEINNNNRSCLQSSISTRVRNESAMISQYEFQPKDSHSEPTFAFNNSYPSPRLSRRPAVVF</sequence>
<reference evidence="1 2" key="1">
    <citation type="journal article" date="2024" name="Commun. Biol.">
        <title>Comparative genomic analysis of thermophilic fungi reveals convergent evolutionary adaptations and gene losses.</title>
        <authorList>
            <person name="Steindorff A.S."/>
            <person name="Aguilar-Pontes M.V."/>
            <person name="Robinson A.J."/>
            <person name="Andreopoulos B."/>
            <person name="LaButti K."/>
            <person name="Kuo A."/>
            <person name="Mondo S."/>
            <person name="Riley R."/>
            <person name="Otillar R."/>
            <person name="Haridas S."/>
            <person name="Lipzen A."/>
            <person name="Grimwood J."/>
            <person name="Schmutz J."/>
            <person name="Clum A."/>
            <person name="Reid I.D."/>
            <person name="Moisan M.C."/>
            <person name="Butler G."/>
            <person name="Nguyen T.T.M."/>
            <person name="Dewar K."/>
            <person name="Conant G."/>
            <person name="Drula E."/>
            <person name="Henrissat B."/>
            <person name="Hansel C."/>
            <person name="Singer S."/>
            <person name="Hutchinson M.I."/>
            <person name="de Vries R.P."/>
            <person name="Natvig D.O."/>
            <person name="Powell A.J."/>
            <person name="Tsang A."/>
            <person name="Grigoriev I.V."/>
        </authorList>
    </citation>
    <scope>NUCLEOTIDE SEQUENCE [LARGE SCALE GENOMIC DNA]</scope>
    <source>
        <strain evidence="1 2">CBS 494.80</strain>
    </source>
</reference>
<proteinExistence type="predicted"/>
<evidence type="ECO:0000313" key="2">
    <source>
        <dbReference type="Proteomes" id="UP001595075"/>
    </source>
</evidence>
<dbReference type="EMBL" id="JAZHXI010000014">
    <property type="protein sequence ID" value="KAL2064411.1"/>
    <property type="molecule type" value="Genomic_DNA"/>
</dbReference>
<comment type="caution">
    <text evidence="1">The sequence shown here is derived from an EMBL/GenBank/DDBJ whole genome shotgun (WGS) entry which is preliminary data.</text>
</comment>
<name>A0ABR4C4Z8_9HELO</name>
<organism evidence="1 2">
    <name type="scientific">Oculimacula yallundae</name>
    <dbReference type="NCBI Taxonomy" id="86028"/>
    <lineage>
        <taxon>Eukaryota</taxon>
        <taxon>Fungi</taxon>
        <taxon>Dikarya</taxon>
        <taxon>Ascomycota</taxon>
        <taxon>Pezizomycotina</taxon>
        <taxon>Leotiomycetes</taxon>
        <taxon>Helotiales</taxon>
        <taxon>Ploettnerulaceae</taxon>
        <taxon>Oculimacula</taxon>
    </lineage>
</organism>
<keyword evidence="2" id="KW-1185">Reference proteome</keyword>
<evidence type="ECO:0000313" key="1">
    <source>
        <dbReference type="EMBL" id="KAL2064411.1"/>
    </source>
</evidence>
<gene>
    <name evidence="1" type="ORF">VTL71DRAFT_4905</name>
</gene>